<comment type="caution">
    <text evidence="7">The sequence shown here is derived from an EMBL/GenBank/DDBJ whole genome shotgun (WGS) entry which is preliminary data.</text>
</comment>
<evidence type="ECO:0000256" key="4">
    <source>
        <dbReference type="ARBA" id="ARBA00022989"/>
    </source>
</evidence>
<sequence length="216" mass="25074">MSKTANFVHKVLFGKKNLAITNTAISAVLGALGDAVVQHYDIMTHSSFYLKRGGAYEFKDTYKGDVPKFNYTRTLHMTITGITTGAATHYWYVLLDKYIGVKRTFSNLVKKILLDQVLYGPVCIAIYFATLAVCEKSDFDTFWNEFVDKGLKNIYVAEWIVWPPMQVINFTLIPLRYRMTFDNVISFGFDVYFPYVKYMQKREEEQKKRKENSLIK</sequence>
<evidence type="ECO:0000256" key="1">
    <source>
        <dbReference type="ARBA" id="ARBA00004141"/>
    </source>
</evidence>
<proteinExistence type="inferred from homology"/>
<keyword evidence="5" id="KW-0472">Membrane</keyword>
<dbReference type="InterPro" id="IPR007248">
    <property type="entry name" value="Mpv17_PMP22"/>
</dbReference>
<comment type="subcellular location">
    <subcellularLocation>
        <location evidence="1">Membrane</location>
        <topology evidence="1">Multi-pass membrane protein</topology>
    </subcellularLocation>
</comment>
<name>A0A9Q0RR85_BLOTA</name>
<dbReference type="GO" id="GO:0061668">
    <property type="term" value="P:mitochondrial ribosome assembly"/>
    <property type="evidence" value="ECO:0007669"/>
    <property type="project" value="TreeGrafter"/>
</dbReference>
<reference evidence="7" key="1">
    <citation type="submission" date="2022-12" db="EMBL/GenBank/DDBJ databases">
        <title>Genome assemblies of Blomia tropicalis.</title>
        <authorList>
            <person name="Cui Y."/>
        </authorList>
    </citation>
    <scope>NUCLEOTIDE SEQUENCE</scope>
    <source>
        <tissue evidence="7">Adult mites</tissue>
    </source>
</reference>
<protein>
    <recommendedName>
        <fullName evidence="9">Mpv17-like protein 2</fullName>
    </recommendedName>
</protein>
<keyword evidence="4" id="KW-1133">Transmembrane helix</keyword>
<dbReference type="OMA" id="HYDIMTH"/>
<keyword evidence="8" id="KW-1185">Reference proteome</keyword>
<keyword evidence="3" id="KW-0812">Transmembrane</keyword>
<dbReference type="Proteomes" id="UP001142055">
    <property type="component" value="Chromosome 1"/>
</dbReference>
<evidence type="ECO:0000256" key="2">
    <source>
        <dbReference type="ARBA" id="ARBA00006824"/>
    </source>
</evidence>
<comment type="similarity">
    <text evidence="2 6">Belongs to the peroxisomal membrane protein PXMP2/4 family.</text>
</comment>
<evidence type="ECO:0000313" key="7">
    <source>
        <dbReference type="EMBL" id="KAJ6225263.1"/>
    </source>
</evidence>
<organism evidence="7 8">
    <name type="scientific">Blomia tropicalis</name>
    <name type="common">Mite</name>
    <dbReference type="NCBI Taxonomy" id="40697"/>
    <lineage>
        <taxon>Eukaryota</taxon>
        <taxon>Metazoa</taxon>
        <taxon>Ecdysozoa</taxon>
        <taxon>Arthropoda</taxon>
        <taxon>Chelicerata</taxon>
        <taxon>Arachnida</taxon>
        <taxon>Acari</taxon>
        <taxon>Acariformes</taxon>
        <taxon>Sarcoptiformes</taxon>
        <taxon>Astigmata</taxon>
        <taxon>Glycyphagoidea</taxon>
        <taxon>Echimyopodidae</taxon>
        <taxon>Blomia</taxon>
    </lineage>
</organism>
<evidence type="ECO:0000313" key="8">
    <source>
        <dbReference type="Proteomes" id="UP001142055"/>
    </source>
</evidence>
<evidence type="ECO:0000256" key="3">
    <source>
        <dbReference type="ARBA" id="ARBA00022692"/>
    </source>
</evidence>
<evidence type="ECO:0000256" key="6">
    <source>
        <dbReference type="RuleBase" id="RU363053"/>
    </source>
</evidence>
<dbReference type="Pfam" id="PF04117">
    <property type="entry name" value="Mpv17_PMP22"/>
    <property type="match status" value="1"/>
</dbReference>
<gene>
    <name evidence="7" type="ORF">RDWZM_003808</name>
</gene>
<accession>A0A9Q0RR85</accession>
<evidence type="ECO:0008006" key="9">
    <source>
        <dbReference type="Google" id="ProtNLM"/>
    </source>
</evidence>
<dbReference type="EMBL" id="JAPWDV010000001">
    <property type="protein sequence ID" value="KAJ6225263.1"/>
    <property type="molecule type" value="Genomic_DNA"/>
</dbReference>
<evidence type="ECO:0000256" key="5">
    <source>
        <dbReference type="ARBA" id="ARBA00023136"/>
    </source>
</evidence>
<dbReference type="PANTHER" id="PTHR11266">
    <property type="entry name" value="PEROXISOMAL MEMBRANE PROTEIN 2, PXMP2 MPV17"/>
    <property type="match status" value="1"/>
</dbReference>
<dbReference type="GO" id="GO:0005739">
    <property type="term" value="C:mitochondrion"/>
    <property type="evidence" value="ECO:0007669"/>
    <property type="project" value="TreeGrafter"/>
</dbReference>
<dbReference type="GO" id="GO:0016020">
    <property type="term" value="C:membrane"/>
    <property type="evidence" value="ECO:0007669"/>
    <property type="project" value="UniProtKB-SubCell"/>
</dbReference>
<dbReference type="AlphaFoldDB" id="A0A9Q0RR85"/>
<dbReference type="PANTHER" id="PTHR11266:SF8">
    <property type="entry name" value="MPV17-LIKE PROTEIN 2"/>
    <property type="match status" value="1"/>
</dbReference>